<feature type="compositionally biased region" description="Low complexity" evidence="1">
    <location>
        <begin position="250"/>
        <end position="265"/>
    </location>
</feature>
<feature type="compositionally biased region" description="Low complexity" evidence="1">
    <location>
        <begin position="13"/>
        <end position="23"/>
    </location>
</feature>
<evidence type="ECO:0008006" key="4">
    <source>
        <dbReference type="Google" id="ProtNLM"/>
    </source>
</evidence>
<protein>
    <recommendedName>
        <fullName evidence="4">EamA domain-containing protein</fullName>
    </recommendedName>
</protein>
<evidence type="ECO:0000256" key="1">
    <source>
        <dbReference type="SAM" id="MobiDB-lite"/>
    </source>
</evidence>
<reference evidence="3" key="2">
    <citation type="submission" date="2011-04" db="EMBL/GenBank/DDBJ databases">
        <authorList>
            <person name="Genoscope - CEA"/>
        </authorList>
    </citation>
    <scope>NUCLEOTIDE SEQUENCE</scope>
    <source>
        <strain evidence="3">R24</strain>
    </source>
</reference>
<proteinExistence type="predicted"/>
<feature type="transmembrane region" description="Helical" evidence="2">
    <location>
        <begin position="56"/>
        <end position="78"/>
    </location>
</feature>
<keyword evidence="2" id="KW-0472">Membrane</keyword>
<name>G3A1I7_9RALS</name>
<evidence type="ECO:0000313" key="3">
    <source>
        <dbReference type="EMBL" id="CCA85087.1"/>
    </source>
</evidence>
<accession>G3A1I7</accession>
<dbReference type="EMBL" id="FR854086">
    <property type="protein sequence ID" value="CCA85087.1"/>
    <property type="molecule type" value="Genomic_DNA"/>
</dbReference>
<feature type="transmembrane region" description="Helical" evidence="2">
    <location>
        <begin position="116"/>
        <end position="134"/>
    </location>
</feature>
<keyword evidence="2" id="KW-0812">Transmembrane</keyword>
<feature type="transmembrane region" description="Helical" evidence="2">
    <location>
        <begin position="90"/>
        <end position="110"/>
    </location>
</feature>
<dbReference type="AlphaFoldDB" id="G3A1I7"/>
<sequence>MLGRPPFAATRMSSPSTVAPTSPAGHPSLWVPVLALAGSMVSVCVGNAFAKTLFPALGAAGTVTYRVTIGAMILLALWRPWRLRLHRRDAGRIALYGVTLASMNLLFYLSLARLPIGIAIAIEFTGPLVLAVALSRRALDFVWIGLAVAGLLILTVGGRPGGRADRPTRRGLRAGGRRVLGALYRDRQERRCPAGGPGHVAGHGGGRTVCDSVRGGAGAAGTAGAIADRRRTGAGCAVERRALLAGDGGAQAPAGPHLQRAAEPGAGHRRAGRRGGAA</sequence>
<feature type="region of interest" description="Disordered" evidence="1">
    <location>
        <begin position="1"/>
        <end position="23"/>
    </location>
</feature>
<evidence type="ECO:0000256" key="2">
    <source>
        <dbReference type="SAM" id="Phobius"/>
    </source>
</evidence>
<keyword evidence="2" id="KW-1133">Transmembrane helix</keyword>
<dbReference type="InterPro" id="IPR037185">
    <property type="entry name" value="EmrE-like"/>
</dbReference>
<reference evidence="3" key="1">
    <citation type="journal article" date="2011" name="PLoS ONE">
        <title>Ralstonia syzygii, the Blood Disease Bacterium and some Asian R. solanacearum strains form a single genomic species despite divergent lifestyles.</title>
        <authorList>
            <person name="Remenant B."/>
            <person name="de Cambiaire J.C."/>
            <person name="Cellier G."/>
            <person name="Jacobs J.M."/>
            <person name="Mangenot S."/>
            <person name="Barbe V."/>
            <person name="Lajus A."/>
            <person name="Vallenet D."/>
            <person name="Medigue C."/>
            <person name="Fegan M."/>
            <person name="Allen C."/>
            <person name="Prior P."/>
        </authorList>
    </citation>
    <scope>NUCLEOTIDE SEQUENCE</scope>
    <source>
        <strain evidence="3">R24</strain>
    </source>
</reference>
<organism evidence="3">
    <name type="scientific">Ralstonia syzygii R24</name>
    <dbReference type="NCBI Taxonomy" id="907261"/>
    <lineage>
        <taxon>Bacteria</taxon>
        <taxon>Pseudomonadati</taxon>
        <taxon>Pseudomonadota</taxon>
        <taxon>Betaproteobacteria</taxon>
        <taxon>Burkholderiales</taxon>
        <taxon>Burkholderiaceae</taxon>
        <taxon>Ralstonia</taxon>
        <taxon>Ralstonia solanacearum species complex</taxon>
    </lineage>
</organism>
<feature type="region of interest" description="Disordered" evidence="1">
    <location>
        <begin position="247"/>
        <end position="278"/>
    </location>
</feature>
<dbReference type="SUPFAM" id="SSF103481">
    <property type="entry name" value="Multidrug resistance efflux transporter EmrE"/>
    <property type="match status" value="1"/>
</dbReference>
<feature type="transmembrane region" description="Helical" evidence="2">
    <location>
        <begin position="141"/>
        <end position="158"/>
    </location>
</feature>
<feature type="compositionally biased region" description="Basic residues" evidence="1">
    <location>
        <begin position="267"/>
        <end position="278"/>
    </location>
</feature>
<gene>
    <name evidence="3" type="ORF">RALSY_11082</name>
</gene>